<organism evidence="3 4">
    <name type="scientific">Acorus calamus</name>
    <name type="common">Sweet flag</name>
    <dbReference type="NCBI Taxonomy" id="4465"/>
    <lineage>
        <taxon>Eukaryota</taxon>
        <taxon>Viridiplantae</taxon>
        <taxon>Streptophyta</taxon>
        <taxon>Embryophyta</taxon>
        <taxon>Tracheophyta</taxon>
        <taxon>Spermatophyta</taxon>
        <taxon>Magnoliopsida</taxon>
        <taxon>Liliopsida</taxon>
        <taxon>Acoraceae</taxon>
        <taxon>Acorus</taxon>
    </lineage>
</organism>
<dbReference type="Proteomes" id="UP001180020">
    <property type="component" value="Unassembled WGS sequence"/>
</dbReference>
<dbReference type="PANTHER" id="PTHR34778:SF2">
    <property type="entry name" value="OS02G0580700 PROTEIN"/>
    <property type="match status" value="1"/>
</dbReference>
<dbReference type="AlphaFoldDB" id="A0AAV9E3J0"/>
<feature type="region of interest" description="Disordered" evidence="2">
    <location>
        <begin position="452"/>
        <end position="496"/>
    </location>
</feature>
<evidence type="ECO:0000313" key="4">
    <source>
        <dbReference type="Proteomes" id="UP001180020"/>
    </source>
</evidence>
<protein>
    <submittedName>
        <fullName evidence="3">Uncharacterized protein</fullName>
    </submittedName>
</protein>
<sequence length="517" mass="57785">MAASMDESERMAALKRAYADIILNTAKESAARVMASERKAQRFQQELSASKEESLRLLVRLKSVMDSEITEAEKSSQLQATRIQELEVQLSESQKTVQQLQEELERTNHELQMMKNNTVEKLNEYSLENDSTINEDRHQENMISSNESNVFPLVLKNADVQLNQTSEDCDCRTATKNPTEQTAPLDDRSSEENCADGSDLTSIIMRRKEPELYKNGCTQRIRAFERKTKNVTQERSHVQSSNVKNEFAVISQNCDDGQAGKLHGRSLRTRRARSKYMTVTQENAVQTLSSSVHCKTSYESLDVSGEALSRKSREAHKKGFSIGVSEEHVGNSTSVSNDGKLKNKTVSSSAEKDLLTSKDHCEEMENIGCSGDQVPLSTTEIKTDSVCLDGTDCHAQICQGQCIQGVTDGDFKIPCNGIEHISTENLNSMEQTHESGSSQVVTDGPLKYTFQRKRKRGSSSNNIENITPEENISRKSGGDKKTALPPPQPPIIESARSNRRLVQVARQLISLSEKRWR</sequence>
<feature type="compositionally biased region" description="Low complexity" evidence="2">
    <location>
        <begin position="458"/>
        <end position="470"/>
    </location>
</feature>
<proteinExistence type="predicted"/>
<feature type="coiled-coil region" evidence="1">
    <location>
        <begin position="83"/>
        <end position="121"/>
    </location>
</feature>
<reference evidence="3" key="2">
    <citation type="submission" date="2023-06" db="EMBL/GenBank/DDBJ databases">
        <authorList>
            <person name="Ma L."/>
            <person name="Liu K.-W."/>
            <person name="Li Z."/>
            <person name="Hsiao Y.-Y."/>
            <person name="Qi Y."/>
            <person name="Fu T."/>
            <person name="Tang G."/>
            <person name="Zhang D."/>
            <person name="Sun W.-H."/>
            <person name="Liu D.-K."/>
            <person name="Li Y."/>
            <person name="Chen G.-Z."/>
            <person name="Liu X.-D."/>
            <person name="Liao X.-Y."/>
            <person name="Jiang Y.-T."/>
            <person name="Yu X."/>
            <person name="Hao Y."/>
            <person name="Huang J."/>
            <person name="Zhao X.-W."/>
            <person name="Ke S."/>
            <person name="Chen Y.-Y."/>
            <person name="Wu W.-L."/>
            <person name="Hsu J.-L."/>
            <person name="Lin Y.-F."/>
            <person name="Huang M.-D."/>
            <person name="Li C.-Y."/>
            <person name="Huang L."/>
            <person name="Wang Z.-W."/>
            <person name="Zhao X."/>
            <person name="Zhong W.-Y."/>
            <person name="Peng D.-H."/>
            <person name="Ahmad S."/>
            <person name="Lan S."/>
            <person name="Zhang J.-S."/>
            <person name="Tsai W.-C."/>
            <person name="Van De Peer Y."/>
            <person name="Liu Z.-J."/>
        </authorList>
    </citation>
    <scope>NUCLEOTIDE SEQUENCE</scope>
    <source>
        <strain evidence="3">CP</strain>
        <tissue evidence="3">Leaves</tissue>
    </source>
</reference>
<comment type="caution">
    <text evidence="3">The sequence shown here is derived from an EMBL/GenBank/DDBJ whole genome shotgun (WGS) entry which is preliminary data.</text>
</comment>
<evidence type="ECO:0000313" key="3">
    <source>
        <dbReference type="EMBL" id="KAK1307485.1"/>
    </source>
</evidence>
<evidence type="ECO:0000256" key="2">
    <source>
        <dbReference type="SAM" id="MobiDB-lite"/>
    </source>
</evidence>
<dbReference type="PANTHER" id="PTHR34778">
    <property type="entry name" value="OS02G0580700 PROTEIN"/>
    <property type="match status" value="1"/>
</dbReference>
<gene>
    <name evidence="3" type="ORF">QJS10_CPA10g01707</name>
</gene>
<accession>A0AAV9E3J0</accession>
<dbReference type="EMBL" id="JAUJYO010000010">
    <property type="protein sequence ID" value="KAK1307485.1"/>
    <property type="molecule type" value="Genomic_DNA"/>
</dbReference>
<feature type="region of interest" description="Disordered" evidence="2">
    <location>
        <begin position="171"/>
        <end position="196"/>
    </location>
</feature>
<keyword evidence="4" id="KW-1185">Reference proteome</keyword>
<reference evidence="3" key="1">
    <citation type="journal article" date="2023" name="Nat. Commun.">
        <title>Diploid and tetraploid genomes of Acorus and the evolution of monocots.</title>
        <authorList>
            <person name="Ma L."/>
            <person name="Liu K.W."/>
            <person name="Li Z."/>
            <person name="Hsiao Y.Y."/>
            <person name="Qi Y."/>
            <person name="Fu T."/>
            <person name="Tang G.D."/>
            <person name="Zhang D."/>
            <person name="Sun W.H."/>
            <person name="Liu D.K."/>
            <person name="Li Y."/>
            <person name="Chen G.Z."/>
            <person name="Liu X.D."/>
            <person name="Liao X.Y."/>
            <person name="Jiang Y.T."/>
            <person name="Yu X."/>
            <person name="Hao Y."/>
            <person name="Huang J."/>
            <person name="Zhao X.W."/>
            <person name="Ke S."/>
            <person name="Chen Y.Y."/>
            <person name="Wu W.L."/>
            <person name="Hsu J.L."/>
            <person name="Lin Y.F."/>
            <person name="Huang M.D."/>
            <person name="Li C.Y."/>
            <person name="Huang L."/>
            <person name="Wang Z.W."/>
            <person name="Zhao X."/>
            <person name="Zhong W.Y."/>
            <person name="Peng D.H."/>
            <person name="Ahmad S."/>
            <person name="Lan S."/>
            <person name="Zhang J.S."/>
            <person name="Tsai W.C."/>
            <person name="Van de Peer Y."/>
            <person name="Liu Z.J."/>
        </authorList>
    </citation>
    <scope>NUCLEOTIDE SEQUENCE</scope>
    <source>
        <strain evidence="3">CP</strain>
    </source>
</reference>
<name>A0AAV9E3J0_ACOCL</name>
<feature type="compositionally biased region" description="Basic and acidic residues" evidence="2">
    <location>
        <begin position="471"/>
        <end position="482"/>
    </location>
</feature>
<keyword evidence="1" id="KW-0175">Coiled coil</keyword>
<feature type="region of interest" description="Disordered" evidence="2">
    <location>
        <begin position="329"/>
        <end position="353"/>
    </location>
</feature>
<evidence type="ECO:0000256" key="1">
    <source>
        <dbReference type="SAM" id="Coils"/>
    </source>
</evidence>